<dbReference type="GO" id="GO:0000976">
    <property type="term" value="F:transcription cis-regulatory region binding"/>
    <property type="evidence" value="ECO:0007669"/>
    <property type="project" value="TreeGrafter"/>
</dbReference>
<dbReference type="CDD" id="cd01541">
    <property type="entry name" value="PBP1_AraR"/>
    <property type="match status" value="1"/>
</dbReference>
<dbReference type="PROSITE" id="PS50949">
    <property type="entry name" value="HTH_GNTR"/>
    <property type="match status" value="1"/>
</dbReference>
<dbReference type="InterPro" id="IPR046335">
    <property type="entry name" value="LacI/GalR-like_sensor"/>
</dbReference>
<dbReference type="InterPro" id="IPR000524">
    <property type="entry name" value="Tscrpt_reg_HTH_GntR"/>
</dbReference>
<dbReference type="Pfam" id="PF00392">
    <property type="entry name" value="GntR"/>
    <property type="match status" value="1"/>
</dbReference>
<evidence type="ECO:0000259" key="4">
    <source>
        <dbReference type="PROSITE" id="PS50949"/>
    </source>
</evidence>
<reference evidence="5" key="2">
    <citation type="journal article" date="2021" name="PeerJ">
        <title>Extensive microbial diversity within the chicken gut microbiome revealed by metagenomics and culture.</title>
        <authorList>
            <person name="Gilroy R."/>
            <person name="Ravi A."/>
            <person name="Getino M."/>
            <person name="Pursley I."/>
            <person name="Horton D.L."/>
            <person name="Alikhan N.F."/>
            <person name="Baker D."/>
            <person name="Gharbi K."/>
            <person name="Hall N."/>
            <person name="Watson M."/>
            <person name="Adriaenssens E.M."/>
            <person name="Foster-Nyarko E."/>
            <person name="Jarju S."/>
            <person name="Secka A."/>
            <person name="Antonio M."/>
            <person name="Oren A."/>
            <person name="Chaudhuri R.R."/>
            <person name="La Ragione R."/>
            <person name="Hildebrand F."/>
            <person name="Pallen M.J."/>
        </authorList>
    </citation>
    <scope>NUCLEOTIDE SEQUENCE</scope>
    <source>
        <strain evidence="5">ChiSjej4B22-8148</strain>
    </source>
</reference>
<dbReference type="EMBL" id="DVGK01000134">
    <property type="protein sequence ID" value="HIR14590.1"/>
    <property type="molecule type" value="Genomic_DNA"/>
</dbReference>
<dbReference type="PRINTS" id="PR00035">
    <property type="entry name" value="HTHGNTR"/>
</dbReference>
<dbReference type="SMART" id="SM00345">
    <property type="entry name" value="HTH_GNTR"/>
    <property type="match status" value="1"/>
</dbReference>
<accession>A0A9D1ADY3</accession>
<keyword evidence="2" id="KW-0238">DNA-binding</keyword>
<dbReference type="InterPro" id="IPR028082">
    <property type="entry name" value="Peripla_BP_I"/>
</dbReference>
<keyword evidence="1" id="KW-0805">Transcription regulation</keyword>
<reference evidence="5" key="1">
    <citation type="submission" date="2020-10" db="EMBL/GenBank/DDBJ databases">
        <authorList>
            <person name="Gilroy R."/>
        </authorList>
    </citation>
    <scope>NUCLEOTIDE SEQUENCE</scope>
    <source>
        <strain evidence="5">ChiSjej4B22-8148</strain>
    </source>
</reference>
<dbReference type="AlphaFoldDB" id="A0A9D1ADY3"/>
<comment type="caution">
    <text evidence="5">The sequence shown here is derived from an EMBL/GenBank/DDBJ whole genome shotgun (WGS) entry which is preliminary data.</text>
</comment>
<dbReference type="PANTHER" id="PTHR30146">
    <property type="entry name" value="LACI-RELATED TRANSCRIPTIONAL REPRESSOR"/>
    <property type="match status" value="1"/>
</dbReference>
<organism evidence="5 6">
    <name type="scientific">Candidatus Choladousia intestinavium</name>
    <dbReference type="NCBI Taxonomy" id="2840727"/>
    <lineage>
        <taxon>Bacteria</taxon>
        <taxon>Bacillati</taxon>
        <taxon>Bacillota</taxon>
        <taxon>Clostridia</taxon>
        <taxon>Lachnospirales</taxon>
        <taxon>Lachnospiraceae</taxon>
        <taxon>Lachnospiraceae incertae sedis</taxon>
        <taxon>Candidatus Choladousia</taxon>
    </lineage>
</organism>
<evidence type="ECO:0000256" key="1">
    <source>
        <dbReference type="ARBA" id="ARBA00023015"/>
    </source>
</evidence>
<dbReference type="SUPFAM" id="SSF46785">
    <property type="entry name" value="Winged helix' DNA-binding domain"/>
    <property type="match status" value="1"/>
</dbReference>
<feature type="domain" description="HTH gntR-type" evidence="4">
    <location>
        <begin position="10"/>
        <end position="78"/>
    </location>
</feature>
<dbReference type="Proteomes" id="UP000886757">
    <property type="component" value="Unassembled WGS sequence"/>
</dbReference>
<evidence type="ECO:0000313" key="5">
    <source>
        <dbReference type="EMBL" id="HIR14590.1"/>
    </source>
</evidence>
<protein>
    <submittedName>
        <fullName evidence="5">GntR family transcriptional regulator</fullName>
    </submittedName>
</protein>
<evidence type="ECO:0000256" key="3">
    <source>
        <dbReference type="ARBA" id="ARBA00023163"/>
    </source>
</evidence>
<keyword evidence="3" id="KW-0804">Transcription</keyword>
<dbReference type="InterPro" id="IPR033532">
    <property type="entry name" value="AraR_ligand_bind_dom"/>
</dbReference>
<dbReference type="CDD" id="cd07377">
    <property type="entry name" value="WHTH_GntR"/>
    <property type="match status" value="1"/>
</dbReference>
<dbReference type="SUPFAM" id="SSF53822">
    <property type="entry name" value="Periplasmic binding protein-like I"/>
    <property type="match status" value="1"/>
</dbReference>
<dbReference type="Gene3D" id="3.40.50.2300">
    <property type="match status" value="2"/>
</dbReference>
<dbReference type="InterPro" id="IPR036388">
    <property type="entry name" value="WH-like_DNA-bd_sf"/>
</dbReference>
<evidence type="ECO:0000256" key="2">
    <source>
        <dbReference type="ARBA" id="ARBA00023125"/>
    </source>
</evidence>
<gene>
    <name evidence="5" type="ORF">IAB31_11785</name>
</gene>
<dbReference type="Gene3D" id="1.10.10.10">
    <property type="entry name" value="Winged helix-like DNA-binding domain superfamily/Winged helix DNA-binding domain"/>
    <property type="match status" value="1"/>
</dbReference>
<dbReference type="InterPro" id="IPR036390">
    <property type="entry name" value="WH_DNA-bd_sf"/>
</dbReference>
<dbReference type="GO" id="GO:0003700">
    <property type="term" value="F:DNA-binding transcription factor activity"/>
    <property type="evidence" value="ECO:0007669"/>
    <property type="project" value="InterPro"/>
</dbReference>
<sequence>MNTTHTGSFTPKYRELYQWLADRIYDGTYKYQQKLPSESALCRQFSISRQTVRNAMDQLECDGFIIRSKGSGSFVSKRVRKKEKLIGVLFTTLGDYINSNILTGLESIFTQHGYSMLLEQSHNRIETETLFLEKMLNSKVSGLIIEGTKSSFPSPNEELYRRLSEMKIPYIFINNYFSNISGPSVIWDDEKVSYLVTEQLIKSGHKKIAGLFRFDETQGPNRYLGYVKALMDNHLPIQEDYISWYCFSGQPGEQKRQYQGVDLFVEDVLENCTALICYNDFIACHVVPYLTSRGVRIPDDLTVVSFDNSDITKLYDSKQVPSIEHPKEKLGEMAARLLLRYIEDPTLDPTVSSRVKFPVLKEQEVTFERVLRFQTDDI</sequence>
<proteinExistence type="predicted"/>
<name>A0A9D1ADY3_9FIRM</name>
<evidence type="ECO:0000313" key="6">
    <source>
        <dbReference type="Proteomes" id="UP000886757"/>
    </source>
</evidence>
<dbReference type="PANTHER" id="PTHR30146:SF150">
    <property type="entry name" value="ARABINOSE METABOLISM TRANSCRIPTIONAL REPRESSOR"/>
    <property type="match status" value="1"/>
</dbReference>
<dbReference type="Pfam" id="PF13377">
    <property type="entry name" value="Peripla_BP_3"/>
    <property type="match status" value="1"/>
</dbReference>